<dbReference type="AlphaFoldDB" id="A0A844FFY4"/>
<evidence type="ECO:0000313" key="3">
    <source>
        <dbReference type="Proteomes" id="UP000462760"/>
    </source>
</evidence>
<proteinExistence type="predicted"/>
<dbReference type="InterPro" id="IPR019657">
    <property type="entry name" value="ComFB"/>
</dbReference>
<protein>
    <submittedName>
        <fullName evidence="2">Competence protein ComFB</fullName>
    </submittedName>
    <submittedName>
        <fullName evidence="1">Late competence development ComFB family protein</fullName>
    </submittedName>
</protein>
<organism evidence="2 3">
    <name type="scientific">Anaerosalibacter bizertensis</name>
    <dbReference type="NCBI Taxonomy" id="932217"/>
    <lineage>
        <taxon>Bacteria</taxon>
        <taxon>Bacillati</taxon>
        <taxon>Bacillota</taxon>
        <taxon>Tissierellia</taxon>
        <taxon>Tissierellales</taxon>
        <taxon>Sporanaerobacteraceae</taxon>
        <taxon>Anaerosalibacter</taxon>
    </lineage>
</organism>
<accession>A0A844FFY4</accession>
<dbReference type="OrthoDB" id="5616024at2"/>
<dbReference type="EMBL" id="VULR01000004">
    <property type="protein sequence ID" value="MSS42862.1"/>
    <property type="molecule type" value="Genomic_DNA"/>
</dbReference>
<dbReference type="EMBL" id="JAKNID010000004">
    <property type="protein sequence ID" value="MCG4564220.1"/>
    <property type="molecule type" value="Genomic_DNA"/>
</dbReference>
<dbReference type="Pfam" id="PF10719">
    <property type="entry name" value="ComFB"/>
    <property type="match status" value="1"/>
</dbReference>
<sequence length="91" mass="10597">MKLHNLMEDEVIRIVNKLLKNEKDICTCEKCKLDIAAIALNNLLPQYVVTKKGELYKRANNMGIQFEADITKEVTKAIYIVRKRPKHEIKL</sequence>
<keyword evidence="4" id="KW-1185">Reference proteome</keyword>
<name>A0A844FFY4_9FIRM</name>
<evidence type="ECO:0000313" key="2">
    <source>
        <dbReference type="EMBL" id="MSS42862.1"/>
    </source>
</evidence>
<dbReference type="Proteomes" id="UP000462760">
    <property type="component" value="Unassembled WGS sequence"/>
</dbReference>
<evidence type="ECO:0000313" key="1">
    <source>
        <dbReference type="EMBL" id="MCG4564220.1"/>
    </source>
</evidence>
<comment type="caution">
    <text evidence="2">The sequence shown here is derived from an EMBL/GenBank/DDBJ whole genome shotgun (WGS) entry which is preliminary data.</text>
</comment>
<evidence type="ECO:0000313" key="4">
    <source>
        <dbReference type="Proteomes" id="UP001108123"/>
    </source>
</evidence>
<reference evidence="1" key="2">
    <citation type="submission" date="2022-01" db="EMBL/GenBank/DDBJ databases">
        <title>Collection of gut derived symbiotic bacterial strains cultured from healthy donors.</title>
        <authorList>
            <person name="Lin H."/>
            <person name="Kohout C."/>
            <person name="Waligurski E."/>
            <person name="Pamer E.G."/>
        </authorList>
    </citation>
    <scope>NUCLEOTIDE SEQUENCE</scope>
    <source>
        <strain evidence="1">MSK.14.39</strain>
    </source>
</reference>
<gene>
    <name evidence="2" type="ORF">FYJ27_03820</name>
    <name evidence="1" type="ORF">L0P62_02055</name>
</gene>
<reference evidence="2 3" key="1">
    <citation type="submission" date="2019-08" db="EMBL/GenBank/DDBJ databases">
        <title>In-depth cultivation of the pig gut microbiome towards novel bacterial diversity and tailored functional studies.</title>
        <authorList>
            <person name="Wylensek D."/>
            <person name="Hitch T.C.A."/>
            <person name="Clavel T."/>
        </authorList>
    </citation>
    <scope>NUCLEOTIDE SEQUENCE [LARGE SCALE GENOMIC DNA]</scope>
    <source>
        <strain evidence="2 3">Med78-601-WT-4W-RMD-3</strain>
    </source>
</reference>
<dbReference type="RefSeq" id="WP_154483424.1">
    <property type="nucleotide sequence ID" value="NZ_JAHLOA010000004.1"/>
</dbReference>
<dbReference type="Proteomes" id="UP001108123">
    <property type="component" value="Unassembled WGS sequence"/>
</dbReference>